<gene>
    <name evidence="3" type="ORF">WJX73_000979</name>
</gene>
<dbReference type="EMBL" id="JALJOQ010000112">
    <property type="protein sequence ID" value="KAK9796967.1"/>
    <property type="molecule type" value="Genomic_DNA"/>
</dbReference>
<dbReference type="AlphaFoldDB" id="A0AAW1NW18"/>
<dbReference type="PROSITE" id="PS50146">
    <property type="entry name" value="DAGK"/>
    <property type="match status" value="1"/>
</dbReference>
<dbReference type="InterPro" id="IPR045363">
    <property type="entry name" value="CERK_C"/>
</dbReference>
<dbReference type="Pfam" id="PF19280">
    <property type="entry name" value="CERK_C"/>
    <property type="match status" value="1"/>
</dbReference>
<dbReference type="Gene3D" id="3.40.50.10330">
    <property type="entry name" value="Probable inorganic polyphosphate/atp-NAD kinase, domain 1"/>
    <property type="match status" value="1"/>
</dbReference>
<protein>
    <recommendedName>
        <fullName evidence="2">DAGKc domain-containing protein</fullName>
    </recommendedName>
</protein>
<evidence type="ECO:0000313" key="3">
    <source>
        <dbReference type="EMBL" id="KAK9796967.1"/>
    </source>
</evidence>
<proteinExistence type="predicted"/>
<dbReference type="InterPro" id="IPR016064">
    <property type="entry name" value="NAD/diacylglycerol_kinase_sf"/>
</dbReference>
<dbReference type="InterPro" id="IPR017438">
    <property type="entry name" value="ATP-NAD_kinase_N"/>
</dbReference>
<dbReference type="GO" id="GO:0006672">
    <property type="term" value="P:ceramide metabolic process"/>
    <property type="evidence" value="ECO:0007669"/>
    <property type="project" value="TreeGrafter"/>
</dbReference>
<dbReference type="PANTHER" id="PTHR12358">
    <property type="entry name" value="SPHINGOSINE KINASE"/>
    <property type="match status" value="1"/>
</dbReference>
<dbReference type="SUPFAM" id="SSF111331">
    <property type="entry name" value="NAD kinase/diacylglycerol kinase-like"/>
    <property type="match status" value="1"/>
</dbReference>
<dbReference type="Proteomes" id="UP001465755">
    <property type="component" value="Unassembled WGS sequence"/>
</dbReference>
<reference evidence="3 4" key="1">
    <citation type="journal article" date="2024" name="Nat. Commun.">
        <title>Phylogenomics reveals the evolutionary origins of lichenization in chlorophyte algae.</title>
        <authorList>
            <person name="Puginier C."/>
            <person name="Libourel C."/>
            <person name="Otte J."/>
            <person name="Skaloud P."/>
            <person name="Haon M."/>
            <person name="Grisel S."/>
            <person name="Petersen M."/>
            <person name="Berrin J.G."/>
            <person name="Delaux P.M."/>
            <person name="Dal Grande F."/>
            <person name="Keller J."/>
        </authorList>
    </citation>
    <scope>NUCLEOTIDE SEQUENCE [LARGE SCALE GENOMIC DNA]</scope>
    <source>
        <strain evidence="3 4">SAG 2036</strain>
    </source>
</reference>
<keyword evidence="4" id="KW-1185">Reference proteome</keyword>
<feature type="domain" description="DAGKc" evidence="2">
    <location>
        <begin position="148"/>
        <end position="294"/>
    </location>
</feature>
<accession>A0AAW1NW18</accession>
<evidence type="ECO:0000256" key="1">
    <source>
        <dbReference type="SAM" id="MobiDB-lite"/>
    </source>
</evidence>
<dbReference type="GO" id="GO:0016020">
    <property type="term" value="C:membrane"/>
    <property type="evidence" value="ECO:0007669"/>
    <property type="project" value="GOC"/>
</dbReference>
<evidence type="ECO:0000313" key="4">
    <source>
        <dbReference type="Proteomes" id="UP001465755"/>
    </source>
</evidence>
<dbReference type="Pfam" id="PF00781">
    <property type="entry name" value="DAGK_cat"/>
    <property type="match status" value="1"/>
</dbReference>
<dbReference type="InterPro" id="IPR001206">
    <property type="entry name" value="Diacylglycerol_kinase_cat_dom"/>
</dbReference>
<dbReference type="PANTHER" id="PTHR12358:SF6">
    <property type="entry name" value="CERAMIDE KINASE"/>
    <property type="match status" value="1"/>
</dbReference>
<dbReference type="InterPro" id="IPR050187">
    <property type="entry name" value="Lipid_Phosphate_FormReg"/>
</dbReference>
<sequence>MRKTRGIQLSDMDTLSDAEDPESQSKSTLFTLHGQRVRVKMTEAGLSLSPGRSNTRCWSCRYSRGIPRRVLFAEMVTAVFEVESLSWWERLFGGTQPHKHAMVVHTFHRARRKRCQYYDATLKFYCEDADEAREWATLVAGAARETGHRPHSVLVAVNPHGGSGKAKQTWEQTVRPLFMLAGIQSKVVETQHMDHAYSLVKDSTLQELQSYDGIVAVGGDGLFSEILNGLIGVWTSGDARAAVASKLRLGHIPAGSTDAVAYSLNGTRLAITAALHIVLGHRMHLDTMRVDGADGSVKAACCYAAYGYMGDIMKHSEPYRKLGPVRYTLTGAFMLLRGRSYDARITYVPAAGESAEELQTPCRFDCPVCSASRTLADTIPELHTPSTEILAQTASSCKTVEGRYMSIMIIVTPCRSDMSDKGLSPLSHLADGRLTLVLVKQCSKAEYLRFLAAIPRTGVRAGMLKYVDVINVSAVSVTPSGRESSWNVDGELLKCNRIATAVHHAVIPVFAHGVE</sequence>
<dbReference type="GO" id="GO:0001729">
    <property type="term" value="F:ceramide kinase activity"/>
    <property type="evidence" value="ECO:0007669"/>
    <property type="project" value="TreeGrafter"/>
</dbReference>
<organism evidence="3 4">
    <name type="scientific">Symbiochloris irregularis</name>
    <dbReference type="NCBI Taxonomy" id="706552"/>
    <lineage>
        <taxon>Eukaryota</taxon>
        <taxon>Viridiplantae</taxon>
        <taxon>Chlorophyta</taxon>
        <taxon>core chlorophytes</taxon>
        <taxon>Trebouxiophyceae</taxon>
        <taxon>Trebouxiales</taxon>
        <taxon>Trebouxiaceae</taxon>
        <taxon>Symbiochloris</taxon>
    </lineage>
</organism>
<dbReference type="Gene3D" id="2.60.200.40">
    <property type="match status" value="1"/>
</dbReference>
<comment type="caution">
    <text evidence="3">The sequence shown here is derived from an EMBL/GenBank/DDBJ whole genome shotgun (WGS) entry which is preliminary data.</text>
</comment>
<dbReference type="SMART" id="SM00046">
    <property type="entry name" value="DAGKc"/>
    <property type="match status" value="1"/>
</dbReference>
<evidence type="ECO:0000259" key="2">
    <source>
        <dbReference type="PROSITE" id="PS50146"/>
    </source>
</evidence>
<feature type="region of interest" description="Disordered" evidence="1">
    <location>
        <begin position="1"/>
        <end position="26"/>
    </location>
</feature>
<name>A0AAW1NW18_9CHLO</name>